<evidence type="ECO:0000313" key="2">
    <source>
        <dbReference type="Proteomes" id="UP000635628"/>
    </source>
</evidence>
<keyword evidence="2" id="KW-1185">Reference proteome</keyword>
<proteinExistence type="predicted"/>
<reference evidence="1" key="1">
    <citation type="submission" date="2020-05" db="EMBL/GenBank/DDBJ databases">
        <authorList>
            <person name="Petersen J."/>
            <person name="Sayavedra L."/>
        </authorList>
    </citation>
    <scope>NUCLEOTIDE SEQUENCE</scope>
    <source>
        <strain evidence="1">B azoricus SOX Menez Gwen</strain>
    </source>
</reference>
<gene>
    <name evidence="1" type="ORF">AZO1586R_1022</name>
</gene>
<sequence length="1772" mass="199621">RKGDMQINPDGTKTMETGSEKMIYQWNDDLNIVTQQTEESKRAGEILENLKLGCVSSKGSSDTGTGTGTGTGTDIDTDIIDIDNIPDTLTNAHIDFNDAVGVGSFKTAYNLKNQPDLLVLLLHSEGQSNDIENEVMCLEQLEALGMKTPKRYKQITFVDQSTPNFNIQQRGLVVQKIKGARDIRLRRKKYIQPMSQVLDNCNNQTLKDVKNLQKIFANNPHLFVQDFQGVVSEDGQLYVIDPQSVDLHENSKRNSNILGALQGFEQTILKRHKRFTDKALNHITYIDSRIWESYSDIRKQQMLSDLQKEDNKALVAYNFATNEKEVIHEPSDSQNLDFDTIEVITQDNQNQNVDLRKESIDFMNQQGWVKSRDLIFRANTFEGHEALNLKSNDKNKYNIILSIGEDKVTKDAAAALLGKHPDTSIIATLDEQGKLVFPKDKAFTPDSSVRINIVGHSETLEKVGATKLANYTDQLVRHYKINSTDNSAYLNRAALVGCNNEKLSQDYANQLYTRKYLRDASVTGRLGDMHINEDGSKTMGGRDQKIIHRWNHESQKSIWATESSANIADVLDHLKLGLDDGTTPDSLTHKDIGKSIGHGSMKTAYTLKDHPDLLFLQLYEGLENSYSVGRLKNEVEWINKFRELGVKTPKYLKVISMIGEDNQEHHGILVERIHNSMMVKPGRLSVPEERVTHKTLSDIQNLLQKFDQHPNLGIDDLQMLLGRDGQLYVIDPLNNSSPSESPSDSSLNDRADNIENLQEWKDTSLKILKEFDQNKGMNAIFVSKEMLGDDPKFEQSLLEKARKQQDLIIMSYDLAKDTTQVLYEPNTSYKIDRIEVMVNENSRFINEYQMKGFVKRDPKVSSDMVFRHALKKDFSNYRSNIIVQNGNSEASVKAAQSLANKHPESSIIVHFDDNNKLVTSDNEIYTPKGNVRLNFVDHGENFANGENGMDKLTDKVKQIYDTYANENTHFERIALVGCDTTNIKQGLTRNFAKTIYDNIPALKNAQITGRGGEVEINENGTKTMKTGGTKTLYSWRDGGIVSTTEGAKTTADNLKNPLGGFDEYSKLLNELIKKKSSTSSKHYDVLRRLEEYFQKAKASEPGILKTKIFEKMANDLDEHLQGRETKYQKQFDRLSVMTRKCAENTLAYHLENRFNKGGIDIDVRADMLKDIAGLSLRDQLKRIEGAKSEFERLLSQDEINLAKNATQKAWTEECVRKASKIVSDITKSQRALSAWKKITVVNQLEVSPGPRDTHYVVVQLENDPTIVESSVDMTGKHFENSTLIQMDKEGGYQIVHGPKLHKIKADNIKILFSGHGNEGLKTTGRKTANDIANIVATLRGVLPVQSSIDTVAMKGCNPGADFSRDVAMELKARNIETKVSSRLGSSRTESAGRNTVNNRYHLDEGKVVWAYKDGELTQLDPYTDDNYHLVVSVGDDGSLQLNRSIEGLEGKLKIRVMASDFDTTLAALKELGRRLPDGASMAEINIKMGDGSVDWYATHGMFGYSGLVSDLSSRFNANVLVYNPLGPNRGSYAYRYVYGEYTAVDRVAGANEATNGFAFRDAQTLGYVTFSYEKDRSYPVYNFAKKPNIDNIILATIDSDSYSKQELLKQFKDAINLIKGPVSKIGIITENYKISVLDYKDMVNFLSRELHIKVEAYNVDTQTKPWLSINPGDSQITEDLGARHLGETQPYNDKKLQSWENLTQEQTNKLTTESQKTKPDLANHDHQILFQTEADDNIKDSTLKLAFKHPTKTTIVQMDKDGAYRVVYGTQL</sequence>
<feature type="non-terminal residue" evidence="1">
    <location>
        <position position="1"/>
    </location>
</feature>
<evidence type="ECO:0000313" key="1">
    <source>
        <dbReference type="EMBL" id="CAB5499975.1"/>
    </source>
</evidence>
<dbReference type="EMBL" id="CAESAP020000171">
    <property type="protein sequence ID" value="CAB5499975.1"/>
    <property type="molecule type" value="Genomic_DNA"/>
</dbReference>
<organism evidence="1 2">
    <name type="scientific">Bathymodiolus azoricus thioautotrophic gill symbiont</name>
    <dbReference type="NCBI Taxonomy" id="235205"/>
    <lineage>
        <taxon>Bacteria</taxon>
        <taxon>Pseudomonadati</taxon>
        <taxon>Pseudomonadota</taxon>
        <taxon>Gammaproteobacteria</taxon>
        <taxon>sulfur-oxidizing symbionts</taxon>
    </lineage>
</organism>
<dbReference type="Proteomes" id="UP000635628">
    <property type="component" value="Unassembled WGS sequence"/>
</dbReference>
<protein>
    <submittedName>
        <fullName evidence="1">Uncharacterized protein</fullName>
    </submittedName>
</protein>
<accession>A0ACA8ZPX1</accession>
<feature type="non-terminal residue" evidence="1">
    <location>
        <position position="1772"/>
    </location>
</feature>
<comment type="caution">
    <text evidence="1">The sequence shown here is derived from an EMBL/GenBank/DDBJ whole genome shotgun (WGS) entry which is preliminary data.</text>
</comment>
<name>A0ACA8ZPX1_9GAMM</name>